<feature type="region of interest" description="Disordered" evidence="1">
    <location>
        <begin position="338"/>
        <end position="388"/>
    </location>
</feature>
<dbReference type="PANTHER" id="PTHR31827">
    <property type="entry name" value="EMB|CAB89363.1"/>
    <property type="match status" value="1"/>
</dbReference>
<dbReference type="EMBL" id="WSZM01000125">
    <property type="protein sequence ID" value="KAF4041386.1"/>
    <property type="molecule type" value="Genomic_DNA"/>
</dbReference>
<gene>
    <name evidence="3" type="ORF">GN244_ATG06383</name>
    <name evidence="4" type="ORF">GN958_ATG20982</name>
</gene>
<feature type="region of interest" description="Disordered" evidence="1">
    <location>
        <begin position="85"/>
        <end position="271"/>
    </location>
</feature>
<organism evidence="3 5">
    <name type="scientific">Phytophthora infestans</name>
    <name type="common">Potato late blight agent</name>
    <name type="synonym">Botrytis infestans</name>
    <dbReference type="NCBI Taxonomy" id="4787"/>
    <lineage>
        <taxon>Eukaryota</taxon>
        <taxon>Sar</taxon>
        <taxon>Stramenopiles</taxon>
        <taxon>Oomycota</taxon>
        <taxon>Peronosporomycetes</taxon>
        <taxon>Peronosporales</taxon>
        <taxon>Peronosporaceae</taxon>
        <taxon>Phytophthora</taxon>
    </lineage>
</organism>
<evidence type="ECO:0000313" key="5">
    <source>
        <dbReference type="Proteomes" id="UP000602510"/>
    </source>
</evidence>
<keyword evidence="5" id="KW-1185">Reference proteome</keyword>
<feature type="compositionally biased region" description="Polar residues" evidence="1">
    <location>
        <begin position="217"/>
        <end position="239"/>
    </location>
</feature>
<feature type="compositionally biased region" description="Polar residues" evidence="1">
    <location>
        <begin position="163"/>
        <end position="180"/>
    </location>
</feature>
<dbReference type="AlphaFoldDB" id="A0A833SHZ2"/>
<dbReference type="EMBL" id="JAACNO010002919">
    <property type="protein sequence ID" value="KAF4129816.1"/>
    <property type="molecule type" value="Genomic_DNA"/>
</dbReference>
<feature type="domain" description="WRKY19-like zinc finger" evidence="2">
    <location>
        <begin position="419"/>
        <end position="440"/>
    </location>
</feature>
<dbReference type="Proteomes" id="UP000602510">
    <property type="component" value="Unassembled WGS sequence"/>
</dbReference>
<dbReference type="PANTHER" id="PTHR31827:SF1">
    <property type="entry name" value="EMB|CAB89363.1"/>
    <property type="match status" value="1"/>
</dbReference>
<sequence>MAVDADDVELEFISVMGVLVPMEVTKGVSSEASRFVGRGVLSDEENTNQVDVSNEVEHTEIKCTRSEAVGNTNWLIATEGFDCESKAQEKQEPKNKRLKKKQKKRMQKDTGPRKNVTTKVKADPETAECEDKKRQRYSNSTSLAAEQEVVQAERRGKRKRSLITRQSSFTPASNANSNHATKLETANGKKKVERTQENPSANTKKTCSDVMAKADSLSATGMMKQQSTSSKTGDVSNESVEIRPKSDVQSELTETKALEKQTDQRRSTRFRVAKKTRKQSILTEMKETQAIKYAKTSSARAQKATKKDIAVDGTSGEATIENISLRASKATIIEVAPTKQRQTTRTRISRLPNRGDDDLFRSELPFSTSNKQSNSEDRGSSTAKVQRCTSARDHYSAFPKLPQPVQSKSRCVKRTSRPRCSLPDCTRFAHSGGKCIAHGGGSRCSEDGCGRRSRSQQKCYAHGGGALCSHPNCTTRAKTKGKCVAHGGGTICSENECGKLVTANGKCVSHGGWVNCSHPGCKKRVQLRGKCMEHCESDATGQGNKPTKRFRKATIKPREMRMLHEKHEADGVGNSAAYEIMNKQTKEAKQAAVEAAKNALELDKSTMALRSGQRIKRVTQSLKGGLYSEDDALQMTLKLSESEY</sequence>
<dbReference type="Proteomes" id="UP000704712">
    <property type="component" value="Unassembled WGS sequence"/>
</dbReference>
<feature type="compositionally biased region" description="Basic and acidic residues" evidence="1">
    <location>
        <begin position="85"/>
        <end position="95"/>
    </location>
</feature>
<feature type="compositionally biased region" description="Basic and acidic residues" evidence="1">
    <location>
        <begin position="240"/>
        <end position="266"/>
    </location>
</feature>
<dbReference type="Pfam" id="PF24906">
    <property type="entry name" value="Zf_WRKY19"/>
    <property type="match status" value="1"/>
</dbReference>
<proteinExistence type="predicted"/>
<reference evidence="3" key="1">
    <citation type="submission" date="2020-04" db="EMBL/GenBank/DDBJ databases">
        <title>Hybrid Assembly of Korean Phytophthora infestans isolates.</title>
        <authorList>
            <person name="Prokchorchik M."/>
            <person name="Lee Y."/>
            <person name="Seo J."/>
            <person name="Cho J.-H."/>
            <person name="Park Y.-E."/>
            <person name="Jang D.-C."/>
            <person name="Im J.-S."/>
            <person name="Choi J.-G."/>
            <person name="Park H.-J."/>
            <person name="Lee G.-B."/>
            <person name="Lee Y.-G."/>
            <person name="Hong S.-Y."/>
            <person name="Cho K."/>
            <person name="Sohn K.H."/>
        </authorList>
    </citation>
    <scope>NUCLEOTIDE SEQUENCE</scope>
    <source>
        <strain evidence="3">KR_1_A1</strain>
        <strain evidence="4">KR_2_A2</strain>
    </source>
</reference>
<dbReference type="InterPro" id="IPR056866">
    <property type="entry name" value="Znf_WRKY19"/>
</dbReference>
<comment type="caution">
    <text evidence="3">The sequence shown here is derived from an EMBL/GenBank/DDBJ whole genome shotgun (WGS) entry which is preliminary data.</text>
</comment>
<protein>
    <recommendedName>
        <fullName evidence="2">WRKY19-like zinc finger domain-containing protein</fullName>
    </recommendedName>
</protein>
<evidence type="ECO:0000313" key="3">
    <source>
        <dbReference type="EMBL" id="KAF4041386.1"/>
    </source>
</evidence>
<evidence type="ECO:0000256" key="1">
    <source>
        <dbReference type="SAM" id="MobiDB-lite"/>
    </source>
</evidence>
<accession>A0A833SHZ2</accession>
<feature type="compositionally biased region" description="Basic residues" evidence="1">
    <location>
        <begin position="96"/>
        <end position="106"/>
    </location>
</feature>
<feature type="compositionally biased region" description="Basic and acidic residues" evidence="1">
    <location>
        <begin position="120"/>
        <end position="133"/>
    </location>
</feature>
<evidence type="ECO:0000313" key="4">
    <source>
        <dbReference type="EMBL" id="KAF4129816.1"/>
    </source>
</evidence>
<evidence type="ECO:0000259" key="2">
    <source>
        <dbReference type="Pfam" id="PF24906"/>
    </source>
</evidence>
<name>A0A833SHZ2_PHYIN</name>